<feature type="region of interest" description="Disordered" evidence="9">
    <location>
        <begin position="264"/>
        <end position="284"/>
    </location>
</feature>
<gene>
    <name evidence="11" type="ORF">SODALDRAFT_361442</name>
</gene>
<dbReference type="GO" id="GO:0045944">
    <property type="term" value="P:positive regulation of transcription by RNA polymerase II"/>
    <property type="evidence" value="ECO:0007669"/>
    <property type="project" value="TreeGrafter"/>
</dbReference>
<feature type="compositionally biased region" description="Low complexity" evidence="9">
    <location>
        <begin position="881"/>
        <end position="892"/>
    </location>
</feature>
<evidence type="ECO:0000313" key="11">
    <source>
        <dbReference type="EMBL" id="ROT37710.1"/>
    </source>
</evidence>
<dbReference type="InterPro" id="IPR018004">
    <property type="entry name" value="KilA/APSES_HTH"/>
</dbReference>
<dbReference type="InterPro" id="IPR036887">
    <property type="entry name" value="HTH_APSES_sf"/>
</dbReference>
<sequence length="1174" mass="127903">MTVIKKASLMFKAPSGQTFTTRLKIQVMRRFLYANKAQEEPNAVYCVSDEAGEPWLVAPSYTTGDPDTYVLNAPRLAFPSLLHFENSEIGLRTSFLLSLVEEAPVPPPGGPSVPRCTKKTLVKYSPEYEEVQPWAWPWREDGLPREATNTKYFHFSPHSAHSKVQYIVTCPTVRGTSQTASDQVCLGGKKKKKYLIQAPHYDQGWACRLWDLPGLLHYPPSILWSLAPSWLAHFLSILFLGTKKTKPSFARTFPVPSSFTIAPTSQYYPPPSTPPTRTYPPRERVDRTKRNPLSSTWLPPPPALSLSLYHLSLFTHTSSRFRFSPLSLRPSTSDASRPTSPCVDRLSSTVGDPVLLSNDHHDRLGRCLENDNAYEKSYFTSNLFSLAKPGGIHLVTAESCLSQPLTLSRNPSLVSSLARYKFRVNTVKLDLPPISQVQTRSLSDSSYFSSASDHRPLYMNSEGLPPLPLPAPHQAYSSGTSSPRVSSVDSWSSHAGSQSSFTSAGSSHGPKTPSPSLPVGPAIPGSTAQPLGGYDHYSTMNQSAADMYYQQHMSAGQAQPPQTVTSGGMAPYHSQPPALQPNHLAQYPPPPPPHYSQPYPYANGLTSPQNAPPNVPNGMGPAQNVLPLPGASTTNTYQGMDTTGQVAPPGMKPRVTATLWEDEGSLCFQVEARGICVARREDNGMINGTKLLNVAGMTRGRRDGILKSEKVRHVVKIGPMHLKGVWIPFERALDFANKEKITEMLYPLFVHNIGALLYHPTNQNRTSQVMASAERRKQEQSQMRNSQSGPGLAPIQQHHHHTLALPGPQQALPSHSNLNRPALDRAHTFPTPPTSASSVIGSSMGSSDGFQWTPQSQGIGGTQGTNPMSIDTGLSNARSMPATPASTPPGTTIQSMQSYQSGAQQYDNSRPMYNPSSAQHSPYQQANPAPQDRSVYGHHDGYGKNDMGPPSSRPPVHVSASEQKPVNGIVPPPEQSGQNAPHAAGEEEAEHEHETEYTHDSGAYDANRSSYNYAPPPLSTEHQHLSPEMTGSPNHPQASGRATPRTAAPPQPYYSQQPAYNTSPRVQHQPSSNLYSVMSNDRSATNGNGSDVYAPPADMNSMSNGYPSQQSMMNGGGSMKRGREDEDDMQRPLTGGANMEMKRRKTLIDATLPAGGYDSLARPATATVAPTRHR</sequence>
<accession>A0A3N2PT83</accession>
<evidence type="ECO:0000256" key="3">
    <source>
        <dbReference type="ARBA" id="ARBA00022969"/>
    </source>
</evidence>
<evidence type="ECO:0000256" key="7">
    <source>
        <dbReference type="ARBA" id="ARBA00023242"/>
    </source>
</evidence>
<feature type="compositionally biased region" description="Polar residues" evidence="9">
    <location>
        <begin position="1100"/>
        <end position="1113"/>
    </location>
</feature>
<reference evidence="11 12" key="1">
    <citation type="journal article" date="2018" name="Mol. Ecol.">
        <title>The obligate alkalophilic soda-lake fungus Sodiomyces alkalinus has shifted to a protein diet.</title>
        <authorList>
            <person name="Grum-Grzhimaylo A.A."/>
            <person name="Falkoski D.L."/>
            <person name="van den Heuvel J."/>
            <person name="Valero-Jimenez C.A."/>
            <person name="Min B."/>
            <person name="Choi I.G."/>
            <person name="Lipzen A."/>
            <person name="Daum C.G."/>
            <person name="Aanen D.K."/>
            <person name="Tsang A."/>
            <person name="Henrissat B."/>
            <person name="Bilanenko E.N."/>
            <person name="de Vries R.P."/>
            <person name="van Kan J.A.L."/>
            <person name="Grigoriev I.V."/>
            <person name="Debets A.J.M."/>
        </authorList>
    </citation>
    <scope>NUCLEOTIDE SEQUENCE [LARGE SCALE GENOMIC DNA]</scope>
    <source>
        <strain evidence="11 12">F11</strain>
    </source>
</reference>
<evidence type="ECO:0000256" key="2">
    <source>
        <dbReference type="ARBA" id="ARBA00007247"/>
    </source>
</evidence>
<feature type="compositionally biased region" description="Low complexity" evidence="9">
    <location>
        <begin position="477"/>
        <end position="509"/>
    </location>
</feature>
<feature type="compositionally biased region" description="Polar residues" evidence="9">
    <location>
        <begin position="1061"/>
        <end position="1089"/>
    </location>
</feature>
<keyword evidence="8" id="KW-0183">Conidiation</keyword>
<evidence type="ECO:0000259" key="10">
    <source>
        <dbReference type="PROSITE" id="PS51299"/>
    </source>
</evidence>
<dbReference type="EMBL" id="ML119057">
    <property type="protein sequence ID" value="ROT37710.1"/>
    <property type="molecule type" value="Genomic_DNA"/>
</dbReference>
<dbReference type="PANTHER" id="PTHR47792">
    <property type="entry name" value="PROTEIN SOK2-RELATED"/>
    <property type="match status" value="1"/>
</dbReference>
<dbReference type="GO" id="GO:0048315">
    <property type="term" value="P:conidium formation"/>
    <property type="evidence" value="ECO:0007669"/>
    <property type="project" value="UniProtKB-KW"/>
</dbReference>
<feature type="compositionally biased region" description="Basic and acidic residues" evidence="9">
    <location>
        <begin position="990"/>
        <end position="999"/>
    </location>
</feature>
<dbReference type="SUPFAM" id="SSF54616">
    <property type="entry name" value="DNA-binding domain of Mlu1-box binding protein MBP1"/>
    <property type="match status" value="1"/>
</dbReference>
<keyword evidence="6" id="KW-0804">Transcription</keyword>
<dbReference type="InterPro" id="IPR003163">
    <property type="entry name" value="Tscrpt_reg_HTH_APSES-type"/>
</dbReference>
<dbReference type="AlphaFoldDB" id="A0A3N2PT83"/>
<proteinExistence type="inferred from homology"/>
<evidence type="ECO:0000313" key="12">
    <source>
        <dbReference type="Proteomes" id="UP000272025"/>
    </source>
</evidence>
<dbReference type="OrthoDB" id="5407653at2759"/>
<feature type="region of interest" description="Disordered" evidence="9">
    <location>
        <begin position="552"/>
        <end position="616"/>
    </location>
</feature>
<comment type="similarity">
    <text evidence="2">Belongs to the EFG1/PHD1/stuA family.</text>
</comment>
<keyword evidence="3" id="KW-0749">Sporulation</keyword>
<dbReference type="Gene3D" id="3.10.260.10">
    <property type="entry name" value="Transcription regulator HTH, APSES-type DNA-binding domain"/>
    <property type="match status" value="1"/>
</dbReference>
<dbReference type="FunFam" id="3.10.260.10:FF:000003">
    <property type="entry name" value="Ascospore maturation 1 protein"/>
    <property type="match status" value="1"/>
</dbReference>
<protein>
    <recommendedName>
        <fullName evidence="10">HTH APSES-type domain-containing protein</fullName>
    </recommendedName>
</protein>
<dbReference type="GO" id="GO:0003700">
    <property type="term" value="F:DNA-binding transcription factor activity"/>
    <property type="evidence" value="ECO:0007669"/>
    <property type="project" value="TreeGrafter"/>
</dbReference>
<keyword evidence="4" id="KW-0805">Transcription regulation</keyword>
<feature type="compositionally biased region" description="Polar residues" evidence="9">
    <location>
        <begin position="914"/>
        <end position="928"/>
    </location>
</feature>
<feature type="compositionally biased region" description="Polar residues" evidence="9">
    <location>
        <begin position="893"/>
        <end position="908"/>
    </location>
</feature>
<dbReference type="GO" id="GO:0043565">
    <property type="term" value="F:sequence-specific DNA binding"/>
    <property type="evidence" value="ECO:0007669"/>
    <property type="project" value="TreeGrafter"/>
</dbReference>
<name>A0A3N2PT83_SODAK</name>
<evidence type="ECO:0000256" key="4">
    <source>
        <dbReference type="ARBA" id="ARBA00023015"/>
    </source>
</evidence>
<feature type="domain" description="HTH APSES-type" evidence="10">
    <location>
        <begin position="654"/>
        <end position="760"/>
    </location>
</feature>
<dbReference type="PROSITE" id="PS51299">
    <property type="entry name" value="HTH_APSES"/>
    <property type="match status" value="1"/>
</dbReference>
<dbReference type="STRING" id="1314773.A0A3N2PT83"/>
<feature type="region of interest" description="Disordered" evidence="9">
    <location>
        <begin position="766"/>
        <end position="1142"/>
    </location>
</feature>
<evidence type="ECO:0000256" key="5">
    <source>
        <dbReference type="ARBA" id="ARBA00023125"/>
    </source>
</evidence>
<evidence type="ECO:0000256" key="8">
    <source>
        <dbReference type="ARBA" id="ARBA00023321"/>
    </source>
</evidence>
<feature type="compositionally biased region" description="Polar residues" evidence="9">
    <location>
        <begin position="780"/>
        <end position="789"/>
    </location>
</feature>
<evidence type="ECO:0000256" key="1">
    <source>
        <dbReference type="ARBA" id="ARBA00004123"/>
    </source>
</evidence>
<feature type="compositionally biased region" description="Pro residues" evidence="9">
    <location>
        <begin position="268"/>
        <end position="278"/>
    </location>
</feature>
<feature type="region of interest" description="Disordered" evidence="9">
    <location>
        <begin position="1154"/>
        <end position="1174"/>
    </location>
</feature>
<feature type="compositionally biased region" description="Polar residues" evidence="9">
    <location>
        <begin position="864"/>
        <end position="878"/>
    </location>
</feature>
<comment type="subcellular location">
    <subcellularLocation>
        <location evidence="1">Nucleus</location>
    </subcellularLocation>
</comment>
<dbReference type="InterPro" id="IPR029790">
    <property type="entry name" value="EFG1/Phd1/StuA"/>
</dbReference>
<evidence type="ECO:0000256" key="9">
    <source>
        <dbReference type="SAM" id="MobiDB-lite"/>
    </source>
</evidence>
<dbReference type="PANTHER" id="PTHR47792:SF1">
    <property type="entry name" value="PROTEIN SOK2-RELATED"/>
    <property type="match status" value="1"/>
</dbReference>
<feature type="compositionally biased region" description="Low complexity" evidence="9">
    <location>
        <begin position="835"/>
        <end position="849"/>
    </location>
</feature>
<keyword evidence="5" id="KW-0238">DNA-binding</keyword>
<keyword evidence="12" id="KW-1185">Reference proteome</keyword>
<feature type="region of interest" description="Disordered" evidence="9">
    <location>
        <begin position="459"/>
        <end position="538"/>
    </location>
</feature>
<evidence type="ECO:0000256" key="6">
    <source>
        <dbReference type="ARBA" id="ARBA00023163"/>
    </source>
</evidence>
<dbReference type="GO" id="GO:0005634">
    <property type="term" value="C:nucleus"/>
    <property type="evidence" value="ECO:0007669"/>
    <property type="project" value="UniProtKB-SubCell"/>
</dbReference>
<organism evidence="11 12">
    <name type="scientific">Sodiomyces alkalinus (strain CBS 110278 / VKM F-3762 / F11)</name>
    <name type="common">Alkaliphilic filamentous fungus</name>
    <dbReference type="NCBI Taxonomy" id="1314773"/>
    <lineage>
        <taxon>Eukaryota</taxon>
        <taxon>Fungi</taxon>
        <taxon>Dikarya</taxon>
        <taxon>Ascomycota</taxon>
        <taxon>Pezizomycotina</taxon>
        <taxon>Sordariomycetes</taxon>
        <taxon>Hypocreomycetidae</taxon>
        <taxon>Glomerellales</taxon>
        <taxon>Plectosphaerellaceae</taxon>
        <taxon>Sodiomyces</taxon>
    </lineage>
</organism>
<dbReference type="Proteomes" id="UP000272025">
    <property type="component" value="Unassembled WGS sequence"/>
</dbReference>
<dbReference type="SMART" id="SM01252">
    <property type="entry name" value="KilA-N"/>
    <property type="match status" value="1"/>
</dbReference>
<feature type="compositionally biased region" description="Low complexity" evidence="9">
    <location>
        <begin position="1161"/>
        <end position="1174"/>
    </location>
</feature>
<dbReference type="Pfam" id="PF04383">
    <property type="entry name" value="KilA-N"/>
    <property type="match status" value="1"/>
</dbReference>
<dbReference type="GeneID" id="39582844"/>
<dbReference type="RefSeq" id="XP_028465516.1">
    <property type="nucleotide sequence ID" value="XM_028614366.1"/>
</dbReference>
<dbReference type="GO" id="GO:0030435">
    <property type="term" value="P:sporulation resulting in formation of a cellular spore"/>
    <property type="evidence" value="ECO:0007669"/>
    <property type="project" value="UniProtKB-KW"/>
</dbReference>
<feature type="compositionally biased region" description="Polar residues" evidence="9">
    <location>
        <begin position="552"/>
        <end position="566"/>
    </location>
</feature>
<keyword evidence="7" id="KW-0539">Nucleus</keyword>